<dbReference type="EC" id="2.5.1.60" evidence="7"/>
<evidence type="ECO:0000313" key="8">
    <source>
        <dbReference type="EMBL" id="KAK1933220.1"/>
    </source>
</evidence>
<evidence type="ECO:0000313" key="9">
    <source>
        <dbReference type="Proteomes" id="UP001195914"/>
    </source>
</evidence>
<dbReference type="GO" id="GO:0005968">
    <property type="term" value="C:Rab-protein geranylgeranyltransferase complex"/>
    <property type="evidence" value="ECO:0007669"/>
    <property type="project" value="TreeGrafter"/>
</dbReference>
<evidence type="ECO:0000256" key="4">
    <source>
        <dbReference type="ARBA" id="ARBA00022679"/>
    </source>
</evidence>
<dbReference type="Proteomes" id="UP001195914">
    <property type="component" value="Unassembled WGS sequence"/>
</dbReference>
<dbReference type="PANTHER" id="PTHR11129:SF2">
    <property type="entry name" value="GERANYLGERANYL TRANSFERASE TYPE-2 SUBUNIT ALPHA"/>
    <property type="match status" value="1"/>
</dbReference>
<dbReference type="InterPro" id="IPR002088">
    <property type="entry name" value="Prenyl_trans_a"/>
</dbReference>
<dbReference type="Gene3D" id="3.80.10.10">
    <property type="entry name" value="Ribonuclease Inhibitor"/>
    <property type="match status" value="1"/>
</dbReference>
<dbReference type="SUPFAM" id="SSF48439">
    <property type="entry name" value="Protein prenylyltransferase"/>
    <property type="match status" value="1"/>
</dbReference>
<evidence type="ECO:0000256" key="1">
    <source>
        <dbReference type="ARBA" id="ARBA00006734"/>
    </source>
</evidence>
<dbReference type="GO" id="GO:0004663">
    <property type="term" value="F:Rab geranylgeranyltransferase activity"/>
    <property type="evidence" value="ECO:0007669"/>
    <property type="project" value="UniProtKB-UniRule"/>
</dbReference>
<accession>A0AAD9G7F2</accession>
<keyword evidence="4 7" id="KW-0808">Transferase</keyword>
<reference evidence="8" key="2">
    <citation type="submission" date="2021-05" db="EMBL/GenBank/DDBJ databases">
        <authorList>
            <person name="Pain A."/>
        </authorList>
    </citation>
    <scope>NUCLEOTIDE SEQUENCE</scope>
    <source>
        <strain evidence="8">1802A</strain>
    </source>
</reference>
<evidence type="ECO:0000256" key="2">
    <source>
        <dbReference type="ARBA" id="ARBA00022602"/>
    </source>
</evidence>
<dbReference type="PANTHER" id="PTHR11129">
    <property type="entry name" value="PROTEIN FARNESYLTRANSFERASE ALPHA SUBUNIT/RAB GERANYLGERANYL TRANSFERASE ALPHA SUBUNIT"/>
    <property type="match status" value="1"/>
</dbReference>
<comment type="function">
    <text evidence="7">Catalyzes the transfer of a geranyl-geranyl moiety from geranyl-geranyl pyrophosphate to cysteines occuring in specific C-terminal amino acid sequences.</text>
</comment>
<dbReference type="EMBL" id="JAHBMH010000073">
    <property type="protein sequence ID" value="KAK1933220.1"/>
    <property type="molecule type" value="Genomic_DNA"/>
</dbReference>
<keyword evidence="3" id="KW-0433">Leucine-rich repeat</keyword>
<evidence type="ECO:0000256" key="3">
    <source>
        <dbReference type="ARBA" id="ARBA00022614"/>
    </source>
</evidence>
<organism evidence="8 9">
    <name type="scientific">Babesia divergens</name>
    <dbReference type="NCBI Taxonomy" id="32595"/>
    <lineage>
        <taxon>Eukaryota</taxon>
        <taxon>Sar</taxon>
        <taxon>Alveolata</taxon>
        <taxon>Apicomplexa</taxon>
        <taxon>Aconoidasida</taxon>
        <taxon>Piroplasmida</taxon>
        <taxon>Babesiidae</taxon>
        <taxon>Babesia</taxon>
    </lineage>
</organism>
<keyword evidence="2 7" id="KW-0637">Prenyltransferase</keyword>
<comment type="catalytic activity">
    <reaction evidence="6 7">
        <text>geranylgeranyl diphosphate + L-cysteinyl-[protein] = S-geranylgeranyl-L-cysteinyl-[protein] + diphosphate</text>
        <dbReference type="Rhea" id="RHEA:21240"/>
        <dbReference type="Rhea" id="RHEA-COMP:10131"/>
        <dbReference type="Rhea" id="RHEA-COMP:11537"/>
        <dbReference type="ChEBI" id="CHEBI:29950"/>
        <dbReference type="ChEBI" id="CHEBI:33019"/>
        <dbReference type="ChEBI" id="CHEBI:57533"/>
        <dbReference type="ChEBI" id="CHEBI:86021"/>
        <dbReference type="EC" id="2.5.1.60"/>
    </reaction>
</comment>
<dbReference type="PROSITE" id="PS51147">
    <property type="entry name" value="PFTA"/>
    <property type="match status" value="1"/>
</dbReference>
<comment type="similarity">
    <text evidence="1 7">Belongs to the protein prenyltransferase subunit alpha family.</text>
</comment>
<dbReference type="AlphaFoldDB" id="A0AAD9G7F2"/>
<evidence type="ECO:0000256" key="6">
    <source>
        <dbReference type="ARBA" id="ARBA00047658"/>
    </source>
</evidence>
<dbReference type="Pfam" id="PF01239">
    <property type="entry name" value="PPTA"/>
    <property type="match status" value="2"/>
</dbReference>
<comment type="caution">
    <text evidence="8">The sequence shown here is derived from an EMBL/GenBank/DDBJ whole genome shotgun (WGS) entry which is preliminary data.</text>
</comment>
<keyword evidence="5" id="KW-0677">Repeat</keyword>
<evidence type="ECO:0000256" key="5">
    <source>
        <dbReference type="ARBA" id="ARBA00022737"/>
    </source>
</evidence>
<gene>
    <name evidence="8" type="ORF">X943_002759</name>
</gene>
<keyword evidence="9" id="KW-1185">Reference proteome</keyword>
<dbReference type="SUPFAM" id="SSF52058">
    <property type="entry name" value="L domain-like"/>
    <property type="match status" value="1"/>
</dbReference>
<protein>
    <recommendedName>
        <fullName evidence="7">Geranylgeranyl transferase type-2 subunit alpha</fullName>
        <ecNumber evidence="7">2.5.1.60</ecNumber>
    </recommendedName>
    <alternativeName>
        <fullName evidence="7">Geranylgeranyl transferase type II subunit alpha</fullName>
    </alternativeName>
</protein>
<sequence>MHGIRREDFYKTPVEERAFAEKLKKGFRLLDSFVASVKQSELTVDSEGGLLEDPTEAERMFSLSGDITDFMPEFYPSWNYRKNYMLQKAIDPERILLLLKDELTFSASVLKKAPKCYAVWHHRLWVLTVLLNVRCDDLVDILKNEISLCMLFFKFDGRNFHGWGYLNFIKHYLYQVESSSNAVPTVAVDKLCYSEFKKLIETNFSNYSAWFNQGNLSETCGSITEDLESLTPAIYTDPNDQCLWHYFDWLLYHRNALRYFLVRCHYFEESQSFVVYFNTCVHLSRSDSFITITTYEAQVEKVEGRWEGFNCGLSSEKLEGLSVPQYVWRFVARQAIQISAIEHVSLCLMIETDDDIVRSYYSHMTQMAKCIISTDISETKDVNPCLLSLRYELRILSNGDMPLNMDSMSIMRSNMSNVSGWDDMSAVLGRPIRLPGSSCIVSLGRETTTEIFEKQLEMISELLGICTDSKYLYLARHKILRFIGEPSDAEECYKHVKRIDPLRATMYEDMLLKEKVQDALEGMDNKGLKSACLSGMGIKHLSYSTLCPHVMFETLDLSSNALSDSSSLDFGVMLKLRHLSLANNRFTSLRRILGALSNLHNLKSLDVSRNPLITEEDELFKAIPPSLITIDITGTPLAASFIKEGDASSLSTYEGLLHTHCGVFSMRIGDASGISKSRPESADVTGCETKVFLERSDT</sequence>
<name>A0AAD9G7F2_BABDI</name>
<dbReference type="SMART" id="SM00369">
    <property type="entry name" value="LRR_TYP"/>
    <property type="match status" value="2"/>
</dbReference>
<proteinExistence type="inferred from homology"/>
<dbReference type="GO" id="GO:0097354">
    <property type="term" value="P:prenylation"/>
    <property type="evidence" value="ECO:0007669"/>
    <property type="project" value="UniProtKB-UniRule"/>
</dbReference>
<dbReference type="InterPro" id="IPR032675">
    <property type="entry name" value="LRR_dom_sf"/>
</dbReference>
<dbReference type="Gene3D" id="1.25.40.120">
    <property type="entry name" value="Protein prenylyltransferase"/>
    <property type="match status" value="1"/>
</dbReference>
<evidence type="ECO:0000256" key="7">
    <source>
        <dbReference type="RuleBase" id="RU367120"/>
    </source>
</evidence>
<dbReference type="InterPro" id="IPR003591">
    <property type="entry name" value="Leu-rich_rpt_typical-subtyp"/>
</dbReference>
<reference evidence="8" key="1">
    <citation type="journal article" date="2014" name="Nucleic Acids Res.">
        <title>The evolutionary dynamics of variant antigen genes in Babesia reveal a history of genomic innovation underlying host-parasite interaction.</title>
        <authorList>
            <person name="Jackson A.P."/>
            <person name="Otto T.D."/>
            <person name="Darby A."/>
            <person name="Ramaprasad A."/>
            <person name="Xia D."/>
            <person name="Echaide I.E."/>
            <person name="Farber M."/>
            <person name="Gahlot S."/>
            <person name="Gamble J."/>
            <person name="Gupta D."/>
            <person name="Gupta Y."/>
            <person name="Jackson L."/>
            <person name="Malandrin L."/>
            <person name="Malas T.B."/>
            <person name="Moussa E."/>
            <person name="Nair M."/>
            <person name="Reid A.J."/>
            <person name="Sanders M."/>
            <person name="Sharma J."/>
            <person name="Tracey A."/>
            <person name="Quail M.A."/>
            <person name="Weir W."/>
            <person name="Wastling J.M."/>
            <person name="Hall N."/>
            <person name="Willadsen P."/>
            <person name="Lingelbach K."/>
            <person name="Shiels B."/>
            <person name="Tait A."/>
            <person name="Berriman M."/>
            <person name="Allred D.R."/>
            <person name="Pain A."/>
        </authorList>
    </citation>
    <scope>NUCLEOTIDE SEQUENCE</scope>
    <source>
        <strain evidence="8">1802A</strain>
    </source>
</reference>